<evidence type="ECO:0000259" key="4">
    <source>
        <dbReference type="PROSITE" id="PS50075"/>
    </source>
</evidence>
<dbReference type="PANTHER" id="PTHR45527:SF1">
    <property type="entry name" value="FATTY ACID SYNTHASE"/>
    <property type="match status" value="1"/>
</dbReference>
<dbReference type="Pfam" id="PF00975">
    <property type="entry name" value="Thioesterase"/>
    <property type="match status" value="1"/>
</dbReference>
<dbReference type="SUPFAM" id="SSF53474">
    <property type="entry name" value="alpha/beta-Hydrolases"/>
    <property type="match status" value="1"/>
</dbReference>
<dbReference type="SMART" id="SM00823">
    <property type="entry name" value="PKS_PP"/>
    <property type="match status" value="1"/>
</dbReference>
<dbReference type="Gene3D" id="1.10.1200.10">
    <property type="entry name" value="ACP-like"/>
    <property type="match status" value="1"/>
</dbReference>
<accession>A0AAI8BEN0</accession>
<dbReference type="KEGG" id="bok:DM82_5252"/>
<gene>
    <name evidence="5" type="ORF">DM82_5252</name>
</gene>
<dbReference type="InterPro" id="IPR001031">
    <property type="entry name" value="Thioesterase"/>
</dbReference>
<evidence type="ECO:0000256" key="2">
    <source>
        <dbReference type="ARBA" id="ARBA00022553"/>
    </source>
</evidence>
<keyword evidence="1" id="KW-0596">Phosphopantetheine</keyword>
<dbReference type="GO" id="GO:0044550">
    <property type="term" value="P:secondary metabolite biosynthetic process"/>
    <property type="evidence" value="ECO:0007669"/>
    <property type="project" value="TreeGrafter"/>
</dbReference>
<name>A0AAI8BEN0_9BURK</name>
<dbReference type="InterPro" id="IPR020802">
    <property type="entry name" value="TesA-like"/>
</dbReference>
<dbReference type="PANTHER" id="PTHR45527">
    <property type="entry name" value="NONRIBOSOMAL PEPTIDE SYNTHETASE"/>
    <property type="match status" value="1"/>
</dbReference>
<dbReference type="RefSeq" id="WP_038800667.1">
    <property type="nucleotide sequence ID" value="NZ_CP008727.1"/>
</dbReference>
<evidence type="ECO:0000256" key="3">
    <source>
        <dbReference type="SAM" id="MobiDB-lite"/>
    </source>
</evidence>
<dbReference type="InterPro" id="IPR029058">
    <property type="entry name" value="AB_hydrolase_fold"/>
</dbReference>
<dbReference type="GO" id="GO:0043041">
    <property type="term" value="P:amino acid activation for nonribosomal peptide biosynthetic process"/>
    <property type="evidence" value="ECO:0007669"/>
    <property type="project" value="TreeGrafter"/>
</dbReference>
<dbReference type="SMART" id="SM00824">
    <property type="entry name" value="PKS_TE"/>
    <property type="match status" value="1"/>
</dbReference>
<dbReference type="Pfam" id="PF00550">
    <property type="entry name" value="PP-binding"/>
    <property type="match status" value="1"/>
</dbReference>
<dbReference type="InterPro" id="IPR036736">
    <property type="entry name" value="ACP-like_sf"/>
</dbReference>
<sequence>MHVSIDTSTEANSQTRDCHDADSDVGTLDMSGRDELNRIAGTVVGGAANVERIAPLTRTQEHRLARHLLDRCDGGRLMAAHVTLDSRAHLDALLEALQRATDRHASLRTGIFWERLRRPMQVTLRRVRLTAHTALLDPDLDPAAQLAALTALPGMHIDMQRPPLLLACTARIPGCGQWLLRLVASPVVTGFDTLDALLREAATHGERKHESAPFHRIAETDIAARERELASSPVASAASPSSGVLRHSDAGFESPAVARIAAIAADLLGVARCEPPDDFFALGGTSLQALQLALRIRDALHVTVPIEQIFASPTIVELAEYVERLRSRDVHDDVPQVPTGEKLAGTRGHAHTDAEQTDCLLVIQAGRAGQAPVFCIPGAGASVASFVPLATMMRADVPVYGLQPRGLDGLHQPDRSVETAARRYARAILNANPPGPPRIVGHSFGGWIALETARLLDGMGRRCAPLVLLDSNPPPALHAWRAPSDADMLRTLIGLLEQAAGAPSGITDEEIARCVAAGVDARDAFVHAYMVRTALLPPRAPVDSVRHLRQVFEANLGTCYAPRSRYAGDATMIVANGDRDAGDMVPAFGWTALIERVDAVVTPGNHMSMLAAPYVRHVALTMKDVWRMV</sequence>
<dbReference type="InterPro" id="IPR020806">
    <property type="entry name" value="PKS_PP-bd"/>
</dbReference>
<proteinExistence type="predicted"/>
<dbReference type="Gene3D" id="3.30.559.10">
    <property type="entry name" value="Chloramphenicol acetyltransferase-like domain"/>
    <property type="match status" value="1"/>
</dbReference>
<feature type="domain" description="Carrier" evidence="4">
    <location>
        <begin position="251"/>
        <end position="326"/>
    </location>
</feature>
<dbReference type="InterPro" id="IPR023213">
    <property type="entry name" value="CAT-like_dom_sf"/>
</dbReference>
<feature type="compositionally biased region" description="Polar residues" evidence="3">
    <location>
        <begin position="1"/>
        <end position="15"/>
    </location>
</feature>
<reference evidence="5 6" key="1">
    <citation type="submission" date="2014-06" db="EMBL/GenBank/DDBJ databases">
        <authorList>
            <person name="Bishop-Lilly K.A."/>
            <person name="Broomall S.M."/>
            <person name="Chain P.S."/>
            <person name="Chertkov O."/>
            <person name="Coyne S.R."/>
            <person name="Daligault H.E."/>
            <person name="Davenport K.W."/>
            <person name="Erkkila T."/>
            <person name="Frey K.G."/>
            <person name="Gibbons H.S."/>
            <person name="Gu W."/>
            <person name="Jaissle J."/>
            <person name="Johnson S.L."/>
            <person name="Koroleva G.I."/>
            <person name="Ladner J.T."/>
            <person name="Lo C.-C."/>
            <person name="Minogue T.D."/>
            <person name="Munk C."/>
            <person name="Palacios G.F."/>
            <person name="Redden C.L."/>
            <person name="Rosenzweig C.N."/>
            <person name="Scholz M.B."/>
            <person name="Teshima H."/>
            <person name="Xu Y."/>
        </authorList>
    </citation>
    <scope>NUCLEOTIDE SEQUENCE [LARGE SCALE GENOMIC DNA]</scope>
    <source>
        <strain evidence="5 6">EO147</strain>
    </source>
</reference>
<dbReference type="Gene3D" id="3.40.50.1820">
    <property type="entry name" value="alpha/beta hydrolase"/>
    <property type="match status" value="1"/>
</dbReference>
<keyword evidence="2" id="KW-0597">Phosphoprotein</keyword>
<organism evidence="5 6">
    <name type="scientific">Burkholderia oklahomensis</name>
    <dbReference type="NCBI Taxonomy" id="342113"/>
    <lineage>
        <taxon>Bacteria</taxon>
        <taxon>Pseudomonadati</taxon>
        <taxon>Pseudomonadota</taxon>
        <taxon>Betaproteobacteria</taxon>
        <taxon>Burkholderiales</taxon>
        <taxon>Burkholderiaceae</taxon>
        <taxon>Burkholderia</taxon>
        <taxon>pseudomallei group</taxon>
    </lineage>
</organism>
<evidence type="ECO:0000313" key="5">
    <source>
        <dbReference type="EMBL" id="AIO70763.1"/>
    </source>
</evidence>
<feature type="region of interest" description="Disordered" evidence="3">
    <location>
        <begin position="1"/>
        <end position="29"/>
    </location>
</feature>
<evidence type="ECO:0000256" key="1">
    <source>
        <dbReference type="ARBA" id="ARBA00022450"/>
    </source>
</evidence>
<dbReference type="GO" id="GO:0005737">
    <property type="term" value="C:cytoplasm"/>
    <property type="evidence" value="ECO:0007669"/>
    <property type="project" value="TreeGrafter"/>
</dbReference>
<evidence type="ECO:0000313" key="6">
    <source>
        <dbReference type="Proteomes" id="UP000029424"/>
    </source>
</evidence>
<dbReference type="SUPFAM" id="SSF47336">
    <property type="entry name" value="ACP-like"/>
    <property type="match status" value="1"/>
</dbReference>
<dbReference type="GO" id="GO:0031177">
    <property type="term" value="F:phosphopantetheine binding"/>
    <property type="evidence" value="ECO:0007669"/>
    <property type="project" value="InterPro"/>
</dbReference>
<dbReference type="PROSITE" id="PS50075">
    <property type="entry name" value="CARRIER"/>
    <property type="match status" value="1"/>
</dbReference>
<keyword evidence="6" id="KW-1185">Reference proteome</keyword>
<protein>
    <submittedName>
        <fullName evidence="5">Thioesterase domain protein</fullName>
    </submittedName>
</protein>
<dbReference type="EMBL" id="CP008727">
    <property type="protein sequence ID" value="AIO70763.1"/>
    <property type="molecule type" value="Genomic_DNA"/>
</dbReference>
<dbReference type="SUPFAM" id="SSF52777">
    <property type="entry name" value="CoA-dependent acyltransferases"/>
    <property type="match status" value="1"/>
</dbReference>
<dbReference type="Proteomes" id="UP000029424">
    <property type="component" value="Chromosome 2"/>
</dbReference>
<dbReference type="AlphaFoldDB" id="A0AAI8BEN0"/>
<dbReference type="InterPro" id="IPR009081">
    <property type="entry name" value="PP-bd_ACP"/>
</dbReference>